<dbReference type="Proteomes" id="UP000799302">
    <property type="component" value="Unassembled WGS sequence"/>
</dbReference>
<keyword evidence="4" id="KW-1185">Reference proteome</keyword>
<evidence type="ECO:0000313" key="3">
    <source>
        <dbReference type="EMBL" id="KAF2673513.1"/>
    </source>
</evidence>
<dbReference type="EMBL" id="MU004231">
    <property type="protein sequence ID" value="KAF2673513.1"/>
    <property type="molecule type" value="Genomic_DNA"/>
</dbReference>
<evidence type="ECO:0000256" key="1">
    <source>
        <dbReference type="SAM" id="Coils"/>
    </source>
</evidence>
<accession>A0A6A6UPY6</accession>
<organism evidence="3 4">
    <name type="scientific">Microthyrium microscopicum</name>
    <dbReference type="NCBI Taxonomy" id="703497"/>
    <lineage>
        <taxon>Eukaryota</taxon>
        <taxon>Fungi</taxon>
        <taxon>Dikarya</taxon>
        <taxon>Ascomycota</taxon>
        <taxon>Pezizomycotina</taxon>
        <taxon>Dothideomycetes</taxon>
        <taxon>Dothideomycetes incertae sedis</taxon>
        <taxon>Microthyriales</taxon>
        <taxon>Microthyriaceae</taxon>
        <taxon>Microthyrium</taxon>
    </lineage>
</organism>
<dbReference type="OrthoDB" id="5363415at2759"/>
<gene>
    <name evidence="3" type="ORF">BT63DRAFT_158684</name>
</gene>
<feature type="region of interest" description="Disordered" evidence="2">
    <location>
        <begin position="1"/>
        <end position="20"/>
    </location>
</feature>
<feature type="coiled-coil region" evidence="1">
    <location>
        <begin position="79"/>
        <end position="106"/>
    </location>
</feature>
<sequence length="198" mass="22301">MSSQSSPAPEKLSWQDHLAKLQQIVANTQKKYTGPPVPLTSSNPPTPPSIGRPQHARISPPPPTDPSSIVEWPPALRHVRRLERQNVSLQESVRSLIREHRAHEENWWHERSKLSTQAELKVYDMKVYAAQVAMRTHMAGKLGEMGIPFFGEIAEKNVRDCNTGAGSITAETRLLDLQRKMLDYLESAYGEDDDEEGN</sequence>
<keyword evidence="1" id="KW-0175">Coiled coil</keyword>
<proteinExistence type="predicted"/>
<reference evidence="3" key="1">
    <citation type="journal article" date="2020" name="Stud. Mycol.">
        <title>101 Dothideomycetes genomes: a test case for predicting lifestyles and emergence of pathogens.</title>
        <authorList>
            <person name="Haridas S."/>
            <person name="Albert R."/>
            <person name="Binder M."/>
            <person name="Bloem J."/>
            <person name="Labutti K."/>
            <person name="Salamov A."/>
            <person name="Andreopoulos B."/>
            <person name="Baker S."/>
            <person name="Barry K."/>
            <person name="Bills G."/>
            <person name="Bluhm B."/>
            <person name="Cannon C."/>
            <person name="Castanera R."/>
            <person name="Culley D."/>
            <person name="Daum C."/>
            <person name="Ezra D."/>
            <person name="Gonzalez J."/>
            <person name="Henrissat B."/>
            <person name="Kuo A."/>
            <person name="Liang C."/>
            <person name="Lipzen A."/>
            <person name="Lutzoni F."/>
            <person name="Magnuson J."/>
            <person name="Mondo S."/>
            <person name="Nolan M."/>
            <person name="Ohm R."/>
            <person name="Pangilinan J."/>
            <person name="Park H.-J."/>
            <person name="Ramirez L."/>
            <person name="Alfaro M."/>
            <person name="Sun H."/>
            <person name="Tritt A."/>
            <person name="Yoshinaga Y."/>
            <person name="Zwiers L.-H."/>
            <person name="Turgeon B."/>
            <person name="Goodwin S."/>
            <person name="Spatafora J."/>
            <person name="Crous P."/>
            <person name="Grigoriev I."/>
        </authorList>
    </citation>
    <scope>NUCLEOTIDE SEQUENCE</scope>
    <source>
        <strain evidence="3">CBS 115976</strain>
    </source>
</reference>
<protein>
    <submittedName>
        <fullName evidence="3">Uncharacterized protein</fullName>
    </submittedName>
</protein>
<name>A0A6A6UPY6_9PEZI</name>
<dbReference type="AlphaFoldDB" id="A0A6A6UPY6"/>
<evidence type="ECO:0000313" key="4">
    <source>
        <dbReference type="Proteomes" id="UP000799302"/>
    </source>
</evidence>
<dbReference type="Pfam" id="PF10454">
    <property type="entry name" value="DUF2458"/>
    <property type="match status" value="1"/>
</dbReference>
<evidence type="ECO:0000256" key="2">
    <source>
        <dbReference type="SAM" id="MobiDB-lite"/>
    </source>
</evidence>
<feature type="region of interest" description="Disordered" evidence="2">
    <location>
        <begin position="25"/>
        <end position="70"/>
    </location>
</feature>
<dbReference type="InterPro" id="IPR018858">
    <property type="entry name" value="DUF2458"/>
</dbReference>